<feature type="transmembrane region" description="Helical" evidence="1">
    <location>
        <begin position="89"/>
        <end position="111"/>
    </location>
</feature>
<evidence type="ECO:0000313" key="2">
    <source>
        <dbReference type="EMBL" id="MDN4471893.1"/>
    </source>
</evidence>
<keyword evidence="3" id="KW-1185">Reference proteome</keyword>
<gene>
    <name evidence="2" type="ORF">QQX04_02655</name>
</gene>
<organism evidence="2 3">
    <name type="scientific">Demequina zhanjiangensis</name>
    <dbReference type="NCBI Taxonomy" id="3051659"/>
    <lineage>
        <taxon>Bacteria</taxon>
        <taxon>Bacillati</taxon>
        <taxon>Actinomycetota</taxon>
        <taxon>Actinomycetes</taxon>
        <taxon>Micrococcales</taxon>
        <taxon>Demequinaceae</taxon>
        <taxon>Demequina</taxon>
    </lineage>
</organism>
<name>A0ABT8FYC0_9MICO</name>
<comment type="caution">
    <text evidence="2">The sequence shown here is derived from an EMBL/GenBank/DDBJ whole genome shotgun (WGS) entry which is preliminary data.</text>
</comment>
<dbReference type="RefSeq" id="WP_301125969.1">
    <property type="nucleotide sequence ID" value="NZ_JAUHPV010000001.1"/>
</dbReference>
<dbReference type="EMBL" id="JAUHPV010000001">
    <property type="protein sequence ID" value="MDN4471893.1"/>
    <property type="molecule type" value="Genomic_DNA"/>
</dbReference>
<evidence type="ECO:0000313" key="3">
    <source>
        <dbReference type="Proteomes" id="UP001172738"/>
    </source>
</evidence>
<keyword evidence="1" id="KW-0472">Membrane</keyword>
<keyword evidence="1" id="KW-1133">Transmembrane helix</keyword>
<reference evidence="2" key="1">
    <citation type="submission" date="2023-06" db="EMBL/GenBank/DDBJ databases">
        <title>SYSU T00b26.</title>
        <authorList>
            <person name="Gao L."/>
            <person name="Fang B.-Z."/>
            <person name="Li W.-J."/>
        </authorList>
    </citation>
    <scope>NUCLEOTIDE SEQUENCE</scope>
    <source>
        <strain evidence="2">SYSU T00b26</strain>
    </source>
</reference>
<feature type="transmembrane region" description="Helical" evidence="1">
    <location>
        <begin position="117"/>
        <end position="137"/>
    </location>
</feature>
<protein>
    <submittedName>
        <fullName evidence="2">Uncharacterized protein</fullName>
    </submittedName>
</protein>
<proteinExistence type="predicted"/>
<accession>A0ABT8FYC0</accession>
<keyword evidence="1" id="KW-0812">Transmembrane</keyword>
<evidence type="ECO:0000256" key="1">
    <source>
        <dbReference type="SAM" id="Phobius"/>
    </source>
</evidence>
<dbReference type="Proteomes" id="UP001172738">
    <property type="component" value="Unassembled WGS sequence"/>
</dbReference>
<sequence>MTDHPAFVAYDYLTIAAPRELESLHADTYRNFGWDLESRAFDPRRPGTVVLKIKRDRRVKNRAAVMALQRRCAAALDSIAQLERSKSAAALQVSLGFGIVGSALMAVSVFAITDWDLPALTVIAGALGLLGWTAGYFSHARVQARRAAAVAPLIDEQYEVVYATSEEAATLLAGADA</sequence>